<evidence type="ECO:0000313" key="1">
    <source>
        <dbReference type="EMBL" id="RXW16266.1"/>
    </source>
</evidence>
<proteinExistence type="predicted"/>
<gene>
    <name evidence="1" type="ORF">EST38_g9595</name>
</gene>
<reference evidence="1 2" key="1">
    <citation type="submission" date="2019-01" db="EMBL/GenBank/DDBJ databases">
        <title>Draft genome sequence of Psathyrella aberdarensis IHI B618.</title>
        <authorList>
            <person name="Buettner E."/>
            <person name="Kellner H."/>
        </authorList>
    </citation>
    <scope>NUCLEOTIDE SEQUENCE [LARGE SCALE GENOMIC DNA]</scope>
    <source>
        <strain evidence="1 2">IHI B618</strain>
    </source>
</reference>
<name>A0A4Q2DBV8_9AGAR</name>
<dbReference type="STRING" id="2316362.A0A4Q2DBV8"/>
<dbReference type="Proteomes" id="UP000290288">
    <property type="component" value="Unassembled WGS sequence"/>
</dbReference>
<dbReference type="InterPro" id="IPR032675">
    <property type="entry name" value="LRR_dom_sf"/>
</dbReference>
<dbReference type="OrthoDB" id="3365698at2759"/>
<dbReference type="AlphaFoldDB" id="A0A4Q2DBV8"/>
<accession>A0A4Q2DBV8</accession>
<protein>
    <submittedName>
        <fullName evidence="1">Uncharacterized protein</fullName>
    </submittedName>
</protein>
<dbReference type="SUPFAM" id="SSF52047">
    <property type="entry name" value="RNI-like"/>
    <property type="match status" value="1"/>
</dbReference>
<sequence length="534" mass="60663">MSIGNPGLHRLLCSNAAPNAYEAVSVQLQVDSITSQISQLRSKLAELEDQLRLCCAVLSPVRRMPPEVLGEIFVHSLPDVLEFSAETRNHLVNIQLVCKSWRDTAQLTHKLWCVLSFDDITDVPCREVKQWFNRAGSNPKSLVIPATWYNFCTDQQGSALVTLLANLDGTLDHLSLRDKGPRNFQSLLDSLRAVEEGPASLQRRPWDALKSFTLKFDDEWDETPDTLRSIFLQLPPNITSFELHLPGKWSNAFEAEEDSESAPLPLPKNLFERLSSLTLFCNWGGTEWLEAELGHCINVETLTMDFMGAFWSYNRDEPNTQHLLSFGLLLPKVRTLRLQNVCPPSIDILGVLRAPQLVELGIGFKPGNDDVDWVFSQVVLSFVERSRCEATLRLLHLRYAFMRAEELVTTLSHLPFLTHLTLEDTVMDPKTSPANILRMLTFQLPNLEALELLELQPDYSVYPLLDFLKSRRPYNHLENGEPVFTEPQATFKRLKVTYRMTQKRSQCLDTSGVVAVLRRWAGVSFDIGPILYVD</sequence>
<dbReference type="Gene3D" id="3.80.10.10">
    <property type="entry name" value="Ribonuclease Inhibitor"/>
    <property type="match status" value="1"/>
</dbReference>
<keyword evidence="2" id="KW-1185">Reference proteome</keyword>
<evidence type="ECO:0000313" key="2">
    <source>
        <dbReference type="Proteomes" id="UP000290288"/>
    </source>
</evidence>
<dbReference type="EMBL" id="SDEE01000456">
    <property type="protein sequence ID" value="RXW16266.1"/>
    <property type="molecule type" value="Genomic_DNA"/>
</dbReference>
<organism evidence="1 2">
    <name type="scientific">Candolleomyces aberdarensis</name>
    <dbReference type="NCBI Taxonomy" id="2316362"/>
    <lineage>
        <taxon>Eukaryota</taxon>
        <taxon>Fungi</taxon>
        <taxon>Dikarya</taxon>
        <taxon>Basidiomycota</taxon>
        <taxon>Agaricomycotina</taxon>
        <taxon>Agaricomycetes</taxon>
        <taxon>Agaricomycetidae</taxon>
        <taxon>Agaricales</taxon>
        <taxon>Agaricineae</taxon>
        <taxon>Psathyrellaceae</taxon>
        <taxon>Candolleomyces</taxon>
    </lineage>
</organism>
<comment type="caution">
    <text evidence="1">The sequence shown here is derived from an EMBL/GenBank/DDBJ whole genome shotgun (WGS) entry which is preliminary data.</text>
</comment>